<proteinExistence type="predicted"/>
<gene>
    <name evidence="1" type="ORF">DID88_001547</name>
</gene>
<organism evidence="1 2">
    <name type="scientific">Monilinia fructigena</name>
    <dbReference type="NCBI Taxonomy" id="38457"/>
    <lineage>
        <taxon>Eukaryota</taxon>
        <taxon>Fungi</taxon>
        <taxon>Dikarya</taxon>
        <taxon>Ascomycota</taxon>
        <taxon>Pezizomycotina</taxon>
        <taxon>Leotiomycetes</taxon>
        <taxon>Helotiales</taxon>
        <taxon>Sclerotiniaceae</taxon>
        <taxon>Monilinia</taxon>
    </lineage>
</organism>
<dbReference type="OrthoDB" id="10561554at2759"/>
<keyword evidence="2" id="KW-1185">Reference proteome</keyword>
<name>A0A395IXF2_9HELO</name>
<dbReference type="AlphaFoldDB" id="A0A395IXF2"/>
<evidence type="ECO:0000313" key="1">
    <source>
        <dbReference type="EMBL" id="RAL64957.1"/>
    </source>
</evidence>
<comment type="caution">
    <text evidence="1">The sequence shown here is derived from an EMBL/GenBank/DDBJ whole genome shotgun (WGS) entry which is preliminary data.</text>
</comment>
<evidence type="ECO:0000313" key="2">
    <source>
        <dbReference type="Proteomes" id="UP000249056"/>
    </source>
</evidence>
<sequence>MIAPIGTLSDVDLMVIEITLVLDEATGEGVVDVDEAVNVLGDDITGAVADDNGEVMINIFSRVDVIAAACE</sequence>
<accession>A0A395IXF2</accession>
<dbReference type="Proteomes" id="UP000249056">
    <property type="component" value="Unassembled WGS sequence"/>
</dbReference>
<protein>
    <submittedName>
        <fullName evidence="1">Uncharacterized protein</fullName>
    </submittedName>
</protein>
<reference evidence="1 2" key="1">
    <citation type="submission" date="2018-06" db="EMBL/GenBank/DDBJ databases">
        <title>Genome Sequence of the Brown Rot Fungal Pathogen Monilinia fructigena.</title>
        <authorList>
            <person name="Landi L."/>
            <person name="De Miccolis Angelini R.M."/>
            <person name="Pollastro S."/>
            <person name="Abate D."/>
            <person name="Faretra F."/>
            <person name="Romanazzi G."/>
        </authorList>
    </citation>
    <scope>NUCLEOTIDE SEQUENCE [LARGE SCALE GENOMIC DNA]</scope>
    <source>
        <strain evidence="1 2">Mfrg269</strain>
    </source>
</reference>
<dbReference type="EMBL" id="QKRW01000012">
    <property type="protein sequence ID" value="RAL64957.1"/>
    <property type="molecule type" value="Genomic_DNA"/>
</dbReference>